<evidence type="ECO:0000313" key="2">
    <source>
        <dbReference type="Proteomes" id="UP000322873"/>
    </source>
</evidence>
<dbReference type="EMBL" id="VICG01000001">
    <property type="protein sequence ID" value="KAA8576130.1"/>
    <property type="molecule type" value="Genomic_DNA"/>
</dbReference>
<comment type="caution">
    <text evidence="1">The sequence shown here is derived from an EMBL/GenBank/DDBJ whole genome shotgun (WGS) entry which is preliminary data.</text>
</comment>
<dbReference type="Proteomes" id="UP000322873">
    <property type="component" value="Unassembled WGS sequence"/>
</dbReference>
<protein>
    <submittedName>
        <fullName evidence="1">Uncharacterized protein</fullName>
    </submittedName>
</protein>
<sequence>MSGTVMDDDGNEGRVPSSNLIISIRWLHGLRACCSKTFALSIDSLEINAPKCHPFEFVVIPKGMIQSS</sequence>
<dbReference type="AlphaFoldDB" id="A0A5M9K5C8"/>
<evidence type="ECO:0000313" key="1">
    <source>
        <dbReference type="EMBL" id="KAA8576130.1"/>
    </source>
</evidence>
<name>A0A5M9K5C8_MONFR</name>
<gene>
    <name evidence="1" type="ORF">EYC84_006290</name>
</gene>
<keyword evidence="2" id="KW-1185">Reference proteome</keyword>
<organism evidence="1 2">
    <name type="scientific">Monilinia fructicola</name>
    <name type="common">Brown rot fungus</name>
    <name type="synonym">Ciboria fructicola</name>
    <dbReference type="NCBI Taxonomy" id="38448"/>
    <lineage>
        <taxon>Eukaryota</taxon>
        <taxon>Fungi</taxon>
        <taxon>Dikarya</taxon>
        <taxon>Ascomycota</taxon>
        <taxon>Pezizomycotina</taxon>
        <taxon>Leotiomycetes</taxon>
        <taxon>Helotiales</taxon>
        <taxon>Sclerotiniaceae</taxon>
        <taxon>Monilinia</taxon>
    </lineage>
</organism>
<accession>A0A5M9K5C8</accession>
<proteinExistence type="predicted"/>
<reference evidence="1 2" key="1">
    <citation type="submission" date="2019-06" db="EMBL/GenBank/DDBJ databases">
        <title>Genome Sequence of the Brown Rot Fungal Pathogen Monilinia fructicola.</title>
        <authorList>
            <person name="De Miccolis Angelini R.M."/>
            <person name="Landi L."/>
            <person name="Abate D."/>
            <person name="Pollastro S."/>
            <person name="Romanazzi G."/>
            <person name="Faretra F."/>
        </authorList>
    </citation>
    <scope>NUCLEOTIDE SEQUENCE [LARGE SCALE GENOMIC DNA]</scope>
    <source>
        <strain evidence="1 2">Mfrc123</strain>
    </source>
</reference>